<proteinExistence type="predicted"/>
<evidence type="ECO:0000313" key="2">
    <source>
        <dbReference type="EMBL" id="QDY52318.1"/>
    </source>
</evidence>
<feature type="coiled-coil region" evidence="1">
    <location>
        <begin position="183"/>
        <end position="217"/>
    </location>
</feature>
<keyword evidence="1" id="KW-0175">Coiled coil</keyword>
<evidence type="ECO:0000256" key="1">
    <source>
        <dbReference type="SAM" id="Coils"/>
    </source>
</evidence>
<accession>A0A5B8IFV0</accession>
<organism evidence="2">
    <name type="scientific">Mimiviridae sp. ChoanoV1</name>
    <dbReference type="NCBI Taxonomy" id="2596887"/>
    <lineage>
        <taxon>Viruses</taxon>
        <taxon>Varidnaviria</taxon>
        <taxon>Bamfordvirae</taxon>
        <taxon>Nucleocytoviricota</taxon>
        <taxon>Megaviricetes</taxon>
        <taxon>Imitervirales</taxon>
        <taxon>Schizomimiviridae</taxon>
    </lineage>
</organism>
<dbReference type="EMBL" id="MK250090">
    <property type="protein sequence ID" value="QDY52318.1"/>
    <property type="molecule type" value="Genomic_DNA"/>
</dbReference>
<reference evidence="2" key="1">
    <citation type="submission" date="2018-11" db="EMBL/GenBank/DDBJ databases">
        <title>A distinct lineage of giant viruses engineers rhodopsin photosystems in predatory marine eukaryotes.</title>
        <authorList>
            <person name="Needham D.M."/>
            <person name="Yoshizawa S."/>
            <person name="Hosaka T."/>
            <person name="Poirier C."/>
            <person name="Choi C.-J."/>
            <person name="Hehenberger E."/>
            <person name="Irwin N.A.T."/>
            <person name="Wilken S."/>
            <person name="Yung C.-M."/>
            <person name="Bachy C."/>
            <person name="Kurihara R."/>
            <person name="Nakajima Y."/>
            <person name="Kojima K."/>
            <person name="Kimura-Someya T."/>
            <person name="Leonard G."/>
            <person name="Malmstrom R.R."/>
            <person name="Mende D."/>
            <person name="Olson D.K."/>
            <person name="Sudo Y."/>
            <person name="Sudek S."/>
            <person name="Richards T.A."/>
            <person name="DeLong E.F."/>
            <person name="Keeling P.J."/>
            <person name="Santoro A.E."/>
            <person name="Shirouzu M."/>
            <person name="Iwasaki W."/>
            <person name="Worden A.Z."/>
        </authorList>
    </citation>
    <scope>NUCLEOTIDE SEQUENCE</scope>
</reference>
<name>A0A5B8IFV0_9VIRU</name>
<sequence>MIDTQQLPFVRNIMKAEKVKYASDLDRFNESQEVFKVKDTYNNPIEKKNGLYCISDYRDKKIVYIFVVKNIKIIEESRNILHLKPLIQINWETWLEYGGHKIVTRPGRMKQNAIKFIPNIMEIIPAERKVYEVKKIPIIKQKKPIEENYDEIKPNDILEASEIKILKLQEQTDMFMHHLTSLNEKFKEKIFEKEKEIIQKEKRIETIEGRLENFKMKMIELIQTI</sequence>
<protein>
    <submittedName>
        <fullName evidence="2">Uncharacterized protein</fullName>
    </submittedName>
</protein>
<gene>
    <name evidence="2" type="ORF">6_30</name>
</gene>